<comment type="caution">
    <text evidence="5">The sequence shown here is derived from an EMBL/GenBank/DDBJ whole genome shotgun (WGS) entry which is preliminary data.</text>
</comment>
<dbReference type="PANTHER" id="PTHR23322">
    <property type="entry name" value="FAS-ASSOCIATED PROTEIN"/>
    <property type="match status" value="1"/>
</dbReference>
<dbReference type="InterPro" id="IPR029071">
    <property type="entry name" value="Ubiquitin-like_domsf"/>
</dbReference>
<dbReference type="Gene3D" id="3.10.20.90">
    <property type="entry name" value="Phosphatidylinositol 3-kinase Catalytic Subunit, Chain A, domain 1"/>
    <property type="match status" value="1"/>
</dbReference>
<dbReference type="SUPFAM" id="SSF54236">
    <property type="entry name" value="Ubiquitin-like"/>
    <property type="match status" value="1"/>
</dbReference>
<keyword evidence="6" id="KW-1185">Reference proteome</keyword>
<dbReference type="SMART" id="SM00166">
    <property type="entry name" value="UBX"/>
    <property type="match status" value="1"/>
</dbReference>
<gene>
    <name evidence="5" type="ORF">BASA50_001876</name>
</gene>
<keyword evidence="1 2" id="KW-0175">Coiled coil</keyword>
<feature type="coiled-coil region" evidence="2">
    <location>
        <begin position="359"/>
        <end position="394"/>
    </location>
</feature>
<protein>
    <recommendedName>
        <fullName evidence="4">UBX domain-containing protein</fullName>
    </recommendedName>
</protein>
<dbReference type="EMBL" id="JAFCIX010000021">
    <property type="protein sequence ID" value="KAH6601048.1"/>
    <property type="molecule type" value="Genomic_DNA"/>
</dbReference>
<dbReference type="Proteomes" id="UP001648503">
    <property type="component" value="Unassembled WGS sequence"/>
</dbReference>
<organism evidence="5 6">
    <name type="scientific">Batrachochytrium salamandrivorans</name>
    <dbReference type="NCBI Taxonomy" id="1357716"/>
    <lineage>
        <taxon>Eukaryota</taxon>
        <taxon>Fungi</taxon>
        <taxon>Fungi incertae sedis</taxon>
        <taxon>Chytridiomycota</taxon>
        <taxon>Chytridiomycota incertae sedis</taxon>
        <taxon>Chytridiomycetes</taxon>
        <taxon>Rhizophydiales</taxon>
        <taxon>Rhizophydiales incertae sedis</taxon>
        <taxon>Batrachochytrium</taxon>
    </lineage>
</organism>
<evidence type="ECO:0000313" key="5">
    <source>
        <dbReference type="EMBL" id="KAH6601048.1"/>
    </source>
</evidence>
<dbReference type="InterPro" id="IPR050730">
    <property type="entry name" value="UBX_domain-protein"/>
</dbReference>
<feature type="domain" description="UBX" evidence="4">
    <location>
        <begin position="418"/>
        <end position="497"/>
    </location>
</feature>
<reference evidence="5 6" key="1">
    <citation type="submission" date="2021-02" db="EMBL/GenBank/DDBJ databases">
        <title>Variation within the Batrachochytrium salamandrivorans European outbreak.</title>
        <authorList>
            <person name="Kelly M."/>
            <person name="Pasmans F."/>
            <person name="Shea T.P."/>
            <person name="Munoz J.F."/>
            <person name="Carranza S."/>
            <person name="Cuomo C.A."/>
            <person name="Martel A."/>
        </authorList>
    </citation>
    <scope>NUCLEOTIDE SEQUENCE [LARGE SCALE GENOMIC DNA]</scope>
    <source>
        <strain evidence="5 6">AMFP18/2</strain>
    </source>
</reference>
<feature type="signal peptide" evidence="3">
    <location>
        <begin position="1"/>
        <end position="22"/>
    </location>
</feature>
<dbReference type="InterPro" id="IPR036249">
    <property type="entry name" value="Thioredoxin-like_sf"/>
</dbReference>
<proteinExistence type="predicted"/>
<dbReference type="PROSITE" id="PS50033">
    <property type="entry name" value="UBX"/>
    <property type="match status" value="1"/>
</dbReference>
<sequence>MQRLLSAALWFWLLASSSDMDALDSLSDEQKETLLNYQTITGTDDLLVAVTALENHGWELETTIQTFFHPEQAGNDMPISAQDHHDDDIEQSTDASPVVVPLLPTASSIATAPDMPQRLRGNIQRPEPTLVALFTTPLQWGFKFIWSILTFTRKIIHVGLLPFLGLGPRSRRRAGSTPAGLRNSALAGRSTAESAAVRFKEDFAMQYGLKSPQFYSGTYTQALNFAKREIRYVLAVLQSDEHDDTAVFCRETLASETFINFVSERNLVVWGGNIQEAEAFKVGTVLGVTAYPFMALIAPQGSRMAAVHRFEGLMSTDRIISKLTRLFNRFDVLLAGARADRASHEAARNIRQQQDAAYQSSLLADQEKARKALEEQERERQEQLKQEQERLEVVSKIERRKQYKLELAARMPLEPAVGEPNTTRLSIRLPSGERIIRRFKADDVVQLLWDFIETHDLQPLDLATEFVIVSPYPRRVYRDMTMTLQEAGMLPSASVVVEEKIDDGI</sequence>
<dbReference type="PANTHER" id="PTHR23322:SF1">
    <property type="entry name" value="FAS-ASSOCIATED FACTOR 2"/>
    <property type="match status" value="1"/>
</dbReference>
<dbReference type="Gene3D" id="3.40.30.10">
    <property type="entry name" value="Glutaredoxin"/>
    <property type="match status" value="1"/>
</dbReference>
<evidence type="ECO:0000256" key="3">
    <source>
        <dbReference type="SAM" id="SignalP"/>
    </source>
</evidence>
<dbReference type="SMART" id="SM00594">
    <property type="entry name" value="UAS"/>
    <property type="match status" value="1"/>
</dbReference>
<evidence type="ECO:0000259" key="4">
    <source>
        <dbReference type="PROSITE" id="PS50033"/>
    </source>
</evidence>
<dbReference type="Pfam" id="PF00789">
    <property type="entry name" value="UBX"/>
    <property type="match status" value="1"/>
</dbReference>
<evidence type="ECO:0000313" key="6">
    <source>
        <dbReference type="Proteomes" id="UP001648503"/>
    </source>
</evidence>
<dbReference type="InterPro" id="IPR006577">
    <property type="entry name" value="UAS"/>
</dbReference>
<feature type="chain" id="PRO_5047402118" description="UBX domain-containing protein" evidence="3">
    <location>
        <begin position="23"/>
        <end position="505"/>
    </location>
</feature>
<evidence type="ECO:0000256" key="1">
    <source>
        <dbReference type="ARBA" id="ARBA00023054"/>
    </source>
</evidence>
<dbReference type="SUPFAM" id="SSF52833">
    <property type="entry name" value="Thioredoxin-like"/>
    <property type="match status" value="1"/>
</dbReference>
<dbReference type="InterPro" id="IPR049483">
    <property type="entry name" value="FAF1_2-like_UAS"/>
</dbReference>
<accession>A0ABQ8FMX6</accession>
<dbReference type="CDD" id="cd01767">
    <property type="entry name" value="UBX"/>
    <property type="match status" value="1"/>
</dbReference>
<dbReference type="Pfam" id="PF14555">
    <property type="entry name" value="UBA_4"/>
    <property type="match status" value="1"/>
</dbReference>
<evidence type="ECO:0000256" key="2">
    <source>
        <dbReference type="SAM" id="Coils"/>
    </source>
</evidence>
<keyword evidence="3" id="KW-0732">Signal</keyword>
<dbReference type="Pfam" id="PF21021">
    <property type="entry name" value="FAF1"/>
    <property type="match status" value="1"/>
</dbReference>
<dbReference type="Gene3D" id="1.10.8.10">
    <property type="entry name" value="DNA helicase RuvA subunit, C-terminal domain"/>
    <property type="match status" value="1"/>
</dbReference>
<dbReference type="InterPro" id="IPR001012">
    <property type="entry name" value="UBX_dom"/>
</dbReference>
<name>A0ABQ8FMX6_9FUNG</name>